<evidence type="ECO:0000313" key="3">
    <source>
        <dbReference type="Proteomes" id="UP000265520"/>
    </source>
</evidence>
<sequence length="63" mass="7249">MNIHTGTLSYECTDMYIHTGTLAYECIVARIRGRGGRIRRSDAGHEDFLQRQAEQQDEEYMPG</sequence>
<dbReference type="Proteomes" id="UP000265520">
    <property type="component" value="Unassembled WGS sequence"/>
</dbReference>
<organism evidence="2 3">
    <name type="scientific">Trifolium medium</name>
    <dbReference type="NCBI Taxonomy" id="97028"/>
    <lineage>
        <taxon>Eukaryota</taxon>
        <taxon>Viridiplantae</taxon>
        <taxon>Streptophyta</taxon>
        <taxon>Embryophyta</taxon>
        <taxon>Tracheophyta</taxon>
        <taxon>Spermatophyta</taxon>
        <taxon>Magnoliopsida</taxon>
        <taxon>eudicotyledons</taxon>
        <taxon>Gunneridae</taxon>
        <taxon>Pentapetalae</taxon>
        <taxon>rosids</taxon>
        <taxon>fabids</taxon>
        <taxon>Fabales</taxon>
        <taxon>Fabaceae</taxon>
        <taxon>Papilionoideae</taxon>
        <taxon>50 kb inversion clade</taxon>
        <taxon>NPAAA clade</taxon>
        <taxon>Hologalegina</taxon>
        <taxon>IRL clade</taxon>
        <taxon>Trifolieae</taxon>
        <taxon>Trifolium</taxon>
    </lineage>
</organism>
<proteinExistence type="predicted"/>
<accession>A0A392QY54</accession>
<reference evidence="2 3" key="1">
    <citation type="journal article" date="2018" name="Front. Plant Sci.">
        <title>Red Clover (Trifolium pratense) and Zigzag Clover (T. medium) - A Picture of Genomic Similarities and Differences.</title>
        <authorList>
            <person name="Dluhosova J."/>
            <person name="Istvanek J."/>
            <person name="Nedelnik J."/>
            <person name="Repkova J."/>
        </authorList>
    </citation>
    <scope>NUCLEOTIDE SEQUENCE [LARGE SCALE GENOMIC DNA]</scope>
    <source>
        <strain evidence="3">cv. 10/8</strain>
        <tissue evidence="2">Leaf</tissue>
    </source>
</reference>
<feature type="compositionally biased region" description="Basic and acidic residues" evidence="1">
    <location>
        <begin position="39"/>
        <end position="49"/>
    </location>
</feature>
<name>A0A392QY54_9FABA</name>
<feature type="region of interest" description="Disordered" evidence="1">
    <location>
        <begin position="39"/>
        <end position="63"/>
    </location>
</feature>
<evidence type="ECO:0000313" key="2">
    <source>
        <dbReference type="EMBL" id="MCI28899.1"/>
    </source>
</evidence>
<protein>
    <submittedName>
        <fullName evidence="2">Uncharacterized protein</fullName>
    </submittedName>
</protein>
<feature type="non-terminal residue" evidence="2">
    <location>
        <position position="63"/>
    </location>
</feature>
<evidence type="ECO:0000256" key="1">
    <source>
        <dbReference type="SAM" id="MobiDB-lite"/>
    </source>
</evidence>
<comment type="caution">
    <text evidence="2">The sequence shown here is derived from an EMBL/GenBank/DDBJ whole genome shotgun (WGS) entry which is preliminary data.</text>
</comment>
<dbReference type="AlphaFoldDB" id="A0A392QY54"/>
<keyword evidence="3" id="KW-1185">Reference proteome</keyword>
<dbReference type="EMBL" id="LXQA010168785">
    <property type="protein sequence ID" value="MCI28899.1"/>
    <property type="molecule type" value="Genomic_DNA"/>
</dbReference>